<dbReference type="STRING" id="1392540.P256_01650"/>
<keyword evidence="2" id="KW-1185">Reference proteome</keyword>
<comment type="caution">
    <text evidence="1">The sequence shown here is derived from an EMBL/GenBank/DDBJ whole genome shotgun (WGS) entry which is preliminary data.</text>
</comment>
<evidence type="ECO:0000313" key="2">
    <source>
        <dbReference type="Proteomes" id="UP000023785"/>
    </source>
</evidence>
<evidence type="ECO:0000313" key="1">
    <source>
        <dbReference type="EMBL" id="ESK38831.1"/>
    </source>
</evidence>
<dbReference type="OrthoDB" id="516940at2"/>
<dbReference type="InterPro" id="IPR016084">
    <property type="entry name" value="Haem_Oase-like_multi-hlx"/>
</dbReference>
<reference evidence="1 2" key="1">
    <citation type="submission" date="2013-10" db="EMBL/GenBank/DDBJ databases">
        <title>The Genome Sequence of Acinetobacter nectaris CIP 110549.</title>
        <authorList>
            <consortium name="The Broad Institute Genomics Platform"/>
            <consortium name="The Broad Institute Genome Sequencing Center for Infectious Disease"/>
            <person name="Cerqueira G."/>
            <person name="Feldgarden M."/>
            <person name="Courvalin P."/>
            <person name="Grillot-Courvalin C."/>
            <person name="Clermont D."/>
            <person name="Rocha E."/>
            <person name="Yoon E.-J."/>
            <person name="Nemec A."/>
            <person name="Young S.K."/>
            <person name="Zeng Q."/>
            <person name="Gargeya S."/>
            <person name="Fitzgerald M."/>
            <person name="Abouelleil A."/>
            <person name="Alvarado L."/>
            <person name="Berlin A.M."/>
            <person name="Chapman S.B."/>
            <person name="Gainer-Dewar J."/>
            <person name="Goldberg J."/>
            <person name="Gnerre S."/>
            <person name="Griggs A."/>
            <person name="Gujja S."/>
            <person name="Hansen M."/>
            <person name="Howarth C."/>
            <person name="Imamovic A."/>
            <person name="Ireland A."/>
            <person name="Larimer J."/>
            <person name="McCowan C."/>
            <person name="Murphy C."/>
            <person name="Pearson M."/>
            <person name="Poon T.W."/>
            <person name="Priest M."/>
            <person name="Roberts A."/>
            <person name="Saif S."/>
            <person name="Shea T."/>
            <person name="Sykes S."/>
            <person name="Wortman J."/>
            <person name="Nusbaum C."/>
            <person name="Birren B."/>
        </authorList>
    </citation>
    <scope>NUCLEOTIDE SEQUENCE [LARGE SCALE GENOMIC DNA]</scope>
    <source>
        <strain evidence="1 2">CIP 110549</strain>
    </source>
</reference>
<protein>
    <recommendedName>
        <fullName evidence="3">Thiaminase-2/PQQC domain-containing protein</fullName>
    </recommendedName>
</protein>
<sequence length="271" mass="31545">MSHTQKSARELAINSLRNSIPSNIWKDNEDKITDLKLRILKHPLFQHDIISLLKNKSFNLIQIQKIHLEYEHSIVEIFTDALLMAQFQAKQLDSYLYPTMKMLPRFLIAFNINDEFGLVSEHNNYENTPLNSHFCLFNKVLADLGISTNKQRQEYIYSSEAINLRVFLENTYSNYIKVIVALAIAEQQVITFSPPLKQAVKDLEIDVECGYYDVHGTTADETTAAADDLHEEDLWLLLNHALHVFSFHDVESIAFQYCDLWNSFWNKMKEI</sequence>
<evidence type="ECO:0008006" key="3">
    <source>
        <dbReference type="Google" id="ProtNLM"/>
    </source>
</evidence>
<gene>
    <name evidence="1" type="ORF">P256_01650</name>
</gene>
<dbReference type="RefSeq" id="WP_023273270.1">
    <property type="nucleotide sequence ID" value="NZ_KI530723.1"/>
</dbReference>
<dbReference type="eggNOG" id="ENOG502ZBFC">
    <property type="taxonomic scope" value="Bacteria"/>
</dbReference>
<dbReference type="Gene3D" id="1.20.910.10">
    <property type="entry name" value="Heme oxygenase-like"/>
    <property type="match status" value="1"/>
</dbReference>
<dbReference type="PATRIC" id="fig|1392540.3.peg.1599"/>
<accession>V2TLV4</accession>
<proteinExistence type="predicted"/>
<dbReference type="Proteomes" id="UP000023785">
    <property type="component" value="Unassembled WGS sequence"/>
</dbReference>
<dbReference type="AlphaFoldDB" id="V2TLV4"/>
<organism evidence="1 2">
    <name type="scientific">Acinetobacter nectaris CIP 110549</name>
    <dbReference type="NCBI Taxonomy" id="1392540"/>
    <lineage>
        <taxon>Bacteria</taxon>
        <taxon>Pseudomonadati</taxon>
        <taxon>Pseudomonadota</taxon>
        <taxon>Gammaproteobacteria</taxon>
        <taxon>Moraxellales</taxon>
        <taxon>Moraxellaceae</taxon>
        <taxon>Acinetobacter</taxon>
    </lineage>
</organism>
<dbReference type="HOGENOM" id="CLU_084680_0_0_6"/>
<dbReference type="EMBL" id="AYER01000006">
    <property type="protein sequence ID" value="ESK38831.1"/>
    <property type="molecule type" value="Genomic_DNA"/>
</dbReference>
<name>V2TLV4_9GAMM</name>